<evidence type="ECO:0000256" key="6">
    <source>
        <dbReference type="ARBA" id="ARBA00022692"/>
    </source>
</evidence>
<dbReference type="Proteomes" id="UP000095284">
    <property type="component" value="Unplaced"/>
</dbReference>
<dbReference type="InterPro" id="IPR031481">
    <property type="entry name" value="Glyco_tran_10_N"/>
</dbReference>
<accession>A0A1I7RZH8</accession>
<dbReference type="FunFam" id="3.40.50.11660:FF:000002">
    <property type="entry name" value="Alpha-(1,3)-fucosyltransferase"/>
    <property type="match status" value="1"/>
</dbReference>
<comment type="subcellular location">
    <subcellularLocation>
        <location evidence="1 12">Golgi apparatus</location>
        <location evidence="1 12">Golgi stack membrane</location>
        <topology evidence="1 12">Single-pass type II membrane protein</topology>
    </subcellularLocation>
</comment>
<dbReference type="PANTHER" id="PTHR48438">
    <property type="entry name" value="ALPHA-(1,3)-FUCOSYLTRANSFERASE C-RELATED"/>
    <property type="match status" value="1"/>
</dbReference>
<keyword evidence="5 12" id="KW-0808">Transferase</keyword>
<keyword evidence="17" id="KW-1185">Reference proteome</keyword>
<dbReference type="EMBL" id="CAJFCV020000003">
    <property type="protein sequence ID" value="CAG9106364.1"/>
    <property type="molecule type" value="Genomic_DNA"/>
</dbReference>
<keyword evidence="7" id="KW-0735">Signal-anchor</keyword>
<keyword evidence="11" id="KW-0325">Glycoprotein</keyword>
<dbReference type="InterPro" id="IPR001503">
    <property type="entry name" value="Glyco_trans_10"/>
</dbReference>
<dbReference type="SUPFAM" id="SSF53756">
    <property type="entry name" value="UDP-Glycosyltransferase/glycogen phosphorylase"/>
    <property type="match status" value="1"/>
</dbReference>
<keyword evidence="10" id="KW-0472">Membrane</keyword>
<evidence type="ECO:0000256" key="11">
    <source>
        <dbReference type="ARBA" id="ARBA00023180"/>
    </source>
</evidence>
<dbReference type="InterPro" id="IPR055270">
    <property type="entry name" value="Glyco_tran_10_C"/>
</dbReference>
<comment type="similarity">
    <text evidence="3 12">Belongs to the glycosyltransferase 10 family.</text>
</comment>
<dbReference type="AlphaFoldDB" id="A0A1I7RZH8"/>
<dbReference type="Pfam" id="PF17039">
    <property type="entry name" value="Glyco_tran_10_N"/>
    <property type="match status" value="1"/>
</dbReference>
<dbReference type="InterPro" id="IPR038577">
    <property type="entry name" value="GT10-like_C_sf"/>
</dbReference>
<evidence type="ECO:0000313" key="17">
    <source>
        <dbReference type="Proteomes" id="UP000659654"/>
    </source>
</evidence>
<organism evidence="16 18">
    <name type="scientific">Bursaphelenchus xylophilus</name>
    <name type="common">Pinewood nematode worm</name>
    <name type="synonym">Aphelenchoides xylophilus</name>
    <dbReference type="NCBI Taxonomy" id="6326"/>
    <lineage>
        <taxon>Eukaryota</taxon>
        <taxon>Metazoa</taxon>
        <taxon>Ecdysozoa</taxon>
        <taxon>Nematoda</taxon>
        <taxon>Chromadorea</taxon>
        <taxon>Rhabditida</taxon>
        <taxon>Tylenchina</taxon>
        <taxon>Tylenchomorpha</taxon>
        <taxon>Aphelenchoidea</taxon>
        <taxon>Aphelenchoididae</taxon>
        <taxon>Bursaphelenchus</taxon>
    </lineage>
</organism>
<dbReference type="Pfam" id="PF00852">
    <property type="entry name" value="Glyco_transf_10"/>
    <property type="match status" value="1"/>
</dbReference>
<dbReference type="WBParaSite" id="BXY_0614900.1">
    <property type="protein sequence ID" value="BXY_0614900.1"/>
    <property type="gene ID" value="BXY_0614900"/>
</dbReference>
<evidence type="ECO:0000256" key="9">
    <source>
        <dbReference type="ARBA" id="ARBA00023034"/>
    </source>
</evidence>
<dbReference type="OrthoDB" id="5790915at2759"/>
<evidence type="ECO:0000256" key="12">
    <source>
        <dbReference type="RuleBase" id="RU003832"/>
    </source>
</evidence>
<dbReference type="GO" id="GO:0032580">
    <property type="term" value="C:Golgi cisterna membrane"/>
    <property type="evidence" value="ECO:0007669"/>
    <property type="project" value="UniProtKB-SubCell"/>
</dbReference>
<proteinExistence type="inferred from homology"/>
<sequence>MVMRKDPNQPLILAWNTLYNEKIWLVKPNSCPYKCNLTYDRSKESQASLIMFHARNTRSFDLPRSNAPRIFFSIEPPWLSYLSHGSLPSDYFNYTMTYKRNSDARMIYQPRWPKYFNLSDEKLDEIIAKKTKLALVASSHCQVESKRTEMVKHLQKFMEITTLGKCFNNKQACKDGCFNKLMESHFFYLAFENAICPEYATEKFTRFVNFIVPVVFRRSVIPKEYPQDIFIAMDDFKNTEEFVAYLKMVAFNKELYKRYLKWSQRPKPKNAVEPEELTCQLCRLAHLQPHKISNYKEDHSPKECDQKFVPEWIKRNEENET</sequence>
<dbReference type="Gene3D" id="3.40.50.11660">
    <property type="entry name" value="Glycosyl transferase family 10, C-terminal domain"/>
    <property type="match status" value="1"/>
</dbReference>
<comment type="pathway">
    <text evidence="2">Protein modification; protein glycosylation.</text>
</comment>
<dbReference type="Proteomes" id="UP000659654">
    <property type="component" value="Unassembled WGS sequence"/>
</dbReference>
<evidence type="ECO:0000259" key="13">
    <source>
        <dbReference type="Pfam" id="PF00852"/>
    </source>
</evidence>
<dbReference type="EMBL" id="CAJFDI010000003">
    <property type="protein sequence ID" value="CAD5220325.1"/>
    <property type="molecule type" value="Genomic_DNA"/>
</dbReference>
<evidence type="ECO:0000313" key="15">
    <source>
        <dbReference type="EMBL" id="CAD5220325.1"/>
    </source>
</evidence>
<evidence type="ECO:0000256" key="1">
    <source>
        <dbReference type="ARBA" id="ARBA00004447"/>
    </source>
</evidence>
<evidence type="ECO:0000313" key="16">
    <source>
        <dbReference type="Proteomes" id="UP000095284"/>
    </source>
</evidence>
<evidence type="ECO:0000256" key="5">
    <source>
        <dbReference type="ARBA" id="ARBA00022679"/>
    </source>
</evidence>
<evidence type="ECO:0000256" key="2">
    <source>
        <dbReference type="ARBA" id="ARBA00004922"/>
    </source>
</evidence>
<evidence type="ECO:0000256" key="10">
    <source>
        <dbReference type="ARBA" id="ARBA00023136"/>
    </source>
</evidence>
<reference evidence="15" key="2">
    <citation type="submission" date="2020-09" db="EMBL/GenBank/DDBJ databases">
        <authorList>
            <person name="Kikuchi T."/>
        </authorList>
    </citation>
    <scope>NUCLEOTIDE SEQUENCE</scope>
    <source>
        <strain evidence="15">Ka4C1</strain>
    </source>
</reference>
<evidence type="ECO:0000256" key="4">
    <source>
        <dbReference type="ARBA" id="ARBA00022676"/>
    </source>
</evidence>
<evidence type="ECO:0000259" key="14">
    <source>
        <dbReference type="Pfam" id="PF17039"/>
    </source>
</evidence>
<dbReference type="UniPathway" id="UPA00378"/>
<keyword evidence="6 12" id="KW-0812">Transmembrane</keyword>
<keyword evidence="9 12" id="KW-0333">Golgi apparatus</keyword>
<keyword evidence="4 12" id="KW-0328">Glycosyltransferase</keyword>
<dbReference type="Proteomes" id="UP000582659">
    <property type="component" value="Unassembled WGS sequence"/>
</dbReference>
<evidence type="ECO:0000256" key="8">
    <source>
        <dbReference type="ARBA" id="ARBA00022989"/>
    </source>
</evidence>
<evidence type="ECO:0000256" key="3">
    <source>
        <dbReference type="ARBA" id="ARBA00008919"/>
    </source>
</evidence>
<dbReference type="eggNOG" id="KOG2619">
    <property type="taxonomic scope" value="Eukaryota"/>
</dbReference>
<dbReference type="PANTHER" id="PTHR48438:SF1">
    <property type="entry name" value="ALPHA-(1,3)-FUCOSYLTRANSFERASE C-RELATED"/>
    <property type="match status" value="1"/>
</dbReference>
<evidence type="ECO:0000313" key="18">
    <source>
        <dbReference type="WBParaSite" id="BXY_0614900.1"/>
    </source>
</evidence>
<feature type="domain" description="Fucosyltransferase C-terminal" evidence="13">
    <location>
        <begin position="128"/>
        <end position="293"/>
    </location>
</feature>
<keyword evidence="8" id="KW-1133">Transmembrane helix</keyword>
<protein>
    <recommendedName>
        <fullName evidence="12">Fucosyltransferase</fullName>
        <ecNumber evidence="12">2.4.1.-</ecNumber>
    </recommendedName>
</protein>
<name>A0A1I7RZH8_BURXY</name>
<dbReference type="GO" id="GO:0008417">
    <property type="term" value="F:fucosyltransferase activity"/>
    <property type="evidence" value="ECO:0007669"/>
    <property type="project" value="InterPro"/>
</dbReference>
<feature type="domain" description="Fucosyltransferase N-terminal" evidence="14">
    <location>
        <begin position="8"/>
        <end position="108"/>
    </location>
</feature>
<dbReference type="EC" id="2.4.1.-" evidence="12"/>
<reference evidence="18" key="1">
    <citation type="submission" date="2016-11" db="UniProtKB">
        <authorList>
            <consortium name="WormBaseParasite"/>
        </authorList>
    </citation>
    <scope>IDENTIFICATION</scope>
</reference>
<gene>
    <name evidence="15" type="ORF">BXYJ_LOCUS6122</name>
</gene>
<dbReference type="SMR" id="A0A1I7RZH8"/>
<evidence type="ECO:0000256" key="7">
    <source>
        <dbReference type="ARBA" id="ARBA00022968"/>
    </source>
</evidence>